<protein>
    <submittedName>
        <fullName evidence="1">Uncharacterized protein</fullName>
    </submittedName>
</protein>
<dbReference type="EMBL" id="PGCJ01000664">
    <property type="protein sequence ID" value="PLW24935.1"/>
    <property type="molecule type" value="Genomic_DNA"/>
</dbReference>
<gene>
    <name evidence="1" type="ORF">PCANC_21636</name>
</gene>
<comment type="caution">
    <text evidence="1">The sequence shown here is derived from an EMBL/GenBank/DDBJ whole genome shotgun (WGS) entry which is preliminary data.</text>
</comment>
<dbReference type="Proteomes" id="UP000235388">
    <property type="component" value="Unassembled WGS sequence"/>
</dbReference>
<sequence length="139" mass="16026">MEEQVHRIWTVLSTFEGSSVACISEMLRHVSSGLYLEGVRIVVKMLRRSYTYKKPECFAKKWYFSKRVLRSSSDAKRPAKFVIRYDEPITLLRSKPKQSITLSRLRPNVDGIADMTLLRVMAGITNPHSSQVRIPLVLK</sequence>
<accession>A0A2N5THE8</accession>
<name>A0A2N5THE8_9BASI</name>
<reference evidence="1 2" key="1">
    <citation type="submission" date="2017-11" db="EMBL/GenBank/DDBJ databases">
        <title>De novo assembly and phasing of dikaryotic genomes from two isolates of Puccinia coronata f. sp. avenae, the causal agent of oat crown rust.</title>
        <authorList>
            <person name="Miller M.E."/>
            <person name="Zhang Y."/>
            <person name="Omidvar V."/>
            <person name="Sperschneider J."/>
            <person name="Schwessinger B."/>
            <person name="Raley C."/>
            <person name="Palmer J.M."/>
            <person name="Garnica D."/>
            <person name="Upadhyaya N."/>
            <person name="Rathjen J."/>
            <person name="Taylor J.M."/>
            <person name="Park R.F."/>
            <person name="Dodds P.N."/>
            <person name="Hirsch C.D."/>
            <person name="Kianian S.F."/>
            <person name="Figueroa M."/>
        </authorList>
    </citation>
    <scope>NUCLEOTIDE SEQUENCE [LARGE SCALE GENOMIC DNA]</scope>
    <source>
        <strain evidence="1">12NC29</strain>
    </source>
</reference>
<evidence type="ECO:0000313" key="2">
    <source>
        <dbReference type="Proteomes" id="UP000235388"/>
    </source>
</evidence>
<organism evidence="1 2">
    <name type="scientific">Puccinia coronata f. sp. avenae</name>
    <dbReference type="NCBI Taxonomy" id="200324"/>
    <lineage>
        <taxon>Eukaryota</taxon>
        <taxon>Fungi</taxon>
        <taxon>Dikarya</taxon>
        <taxon>Basidiomycota</taxon>
        <taxon>Pucciniomycotina</taxon>
        <taxon>Pucciniomycetes</taxon>
        <taxon>Pucciniales</taxon>
        <taxon>Pucciniaceae</taxon>
        <taxon>Puccinia</taxon>
    </lineage>
</organism>
<dbReference type="AlphaFoldDB" id="A0A2N5THE8"/>
<dbReference type="OrthoDB" id="3253577at2759"/>
<keyword evidence="2" id="KW-1185">Reference proteome</keyword>
<dbReference type="STRING" id="200324.A0A2N5THE8"/>
<evidence type="ECO:0000313" key="1">
    <source>
        <dbReference type="EMBL" id="PLW24935.1"/>
    </source>
</evidence>
<proteinExistence type="predicted"/>